<keyword evidence="2" id="KW-1185">Reference proteome</keyword>
<dbReference type="EMBL" id="KV878586">
    <property type="protein sequence ID" value="OJJ58492.1"/>
    <property type="molecule type" value="Genomic_DNA"/>
</dbReference>
<dbReference type="GeneID" id="63769145"/>
<accession>A0A1L9TGF3</accession>
<evidence type="ECO:0000313" key="1">
    <source>
        <dbReference type="EMBL" id="OJJ58492.1"/>
    </source>
</evidence>
<proteinExistence type="predicted"/>
<sequence length="169" mass="19291">MGPRATTRTGQVAKESAPYTRSYIYFPYIFSNSDDPPKTRQLTEFANARCAVREHQYNKSDLWIPQGPALMHLICRGNYNPAMCIFIEAEASDTCSMNKLAVFERLKSGYKSRCSVIPFDSLIGFPNMQKPMLLYASAFYCCWSTTFAASETMQVMSNKEQKVFMHCRP</sequence>
<reference evidence="2" key="1">
    <citation type="journal article" date="2017" name="Genome Biol.">
        <title>Comparative genomics reveals high biological diversity and specific adaptations in the industrially and medically important fungal genus Aspergillus.</title>
        <authorList>
            <person name="de Vries R.P."/>
            <person name="Riley R."/>
            <person name="Wiebenga A."/>
            <person name="Aguilar-Osorio G."/>
            <person name="Amillis S."/>
            <person name="Uchima C.A."/>
            <person name="Anderluh G."/>
            <person name="Asadollahi M."/>
            <person name="Askin M."/>
            <person name="Barry K."/>
            <person name="Battaglia E."/>
            <person name="Bayram O."/>
            <person name="Benocci T."/>
            <person name="Braus-Stromeyer S.A."/>
            <person name="Caldana C."/>
            <person name="Canovas D."/>
            <person name="Cerqueira G.C."/>
            <person name="Chen F."/>
            <person name="Chen W."/>
            <person name="Choi C."/>
            <person name="Clum A."/>
            <person name="Dos Santos R.A."/>
            <person name="Damasio A.R."/>
            <person name="Diallinas G."/>
            <person name="Emri T."/>
            <person name="Fekete E."/>
            <person name="Flipphi M."/>
            <person name="Freyberg S."/>
            <person name="Gallo A."/>
            <person name="Gournas C."/>
            <person name="Habgood R."/>
            <person name="Hainaut M."/>
            <person name="Harispe M.L."/>
            <person name="Henrissat B."/>
            <person name="Hilden K.S."/>
            <person name="Hope R."/>
            <person name="Hossain A."/>
            <person name="Karabika E."/>
            <person name="Karaffa L."/>
            <person name="Karanyi Z."/>
            <person name="Krasevec N."/>
            <person name="Kuo A."/>
            <person name="Kusch H."/>
            <person name="LaButti K."/>
            <person name="Lagendijk E.L."/>
            <person name="Lapidus A."/>
            <person name="Levasseur A."/>
            <person name="Lindquist E."/>
            <person name="Lipzen A."/>
            <person name="Logrieco A.F."/>
            <person name="MacCabe A."/>
            <person name="Maekelae M.R."/>
            <person name="Malavazi I."/>
            <person name="Melin P."/>
            <person name="Meyer V."/>
            <person name="Mielnichuk N."/>
            <person name="Miskei M."/>
            <person name="Molnar A.P."/>
            <person name="Mule G."/>
            <person name="Ngan C.Y."/>
            <person name="Orejas M."/>
            <person name="Orosz E."/>
            <person name="Ouedraogo J.P."/>
            <person name="Overkamp K.M."/>
            <person name="Park H.-S."/>
            <person name="Perrone G."/>
            <person name="Piumi F."/>
            <person name="Punt P.J."/>
            <person name="Ram A.F."/>
            <person name="Ramon A."/>
            <person name="Rauscher S."/>
            <person name="Record E."/>
            <person name="Riano-Pachon D.M."/>
            <person name="Robert V."/>
            <person name="Roehrig J."/>
            <person name="Ruller R."/>
            <person name="Salamov A."/>
            <person name="Salih N.S."/>
            <person name="Samson R.A."/>
            <person name="Sandor E."/>
            <person name="Sanguinetti M."/>
            <person name="Schuetze T."/>
            <person name="Sepcic K."/>
            <person name="Shelest E."/>
            <person name="Sherlock G."/>
            <person name="Sophianopoulou V."/>
            <person name="Squina F.M."/>
            <person name="Sun H."/>
            <person name="Susca A."/>
            <person name="Todd R.B."/>
            <person name="Tsang A."/>
            <person name="Unkles S.E."/>
            <person name="van de Wiele N."/>
            <person name="van Rossen-Uffink D."/>
            <person name="Oliveira J.V."/>
            <person name="Vesth T.C."/>
            <person name="Visser J."/>
            <person name="Yu J.-H."/>
            <person name="Zhou M."/>
            <person name="Andersen M.R."/>
            <person name="Archer D.B."/>
            <person name="Baker S.E."/>
            <person name="Benoit I."/>
            <person name="Brakhage A.A."/>
            <person name="Braus G.H."/>
            <person name="Fischer R."/>
            <person name="Frisvad J.C."/>
            <person name="Goldman G.H."/>
            <person name="Houbraken J."/>
            <person name="Oakley B."/>
            <person name="Pocsi I."/>
            <person name="Scazzocchio C."/>
            <person name="Seiboth B."/>
            <person name="vanKuyk P.A."/>
            <person name="Wortman J."/>
            <person name="Dyer P.S."/>
            <person name="Grigoriev I.V."/>
        </authorList>
    </citation>
    <scope>NUCLEOTIDE SEQUENCE [LARGE SCALE GENOMIC DNA]</scope>
    <source>
        <strain evidence="2">CBS 593.65</strain>
    </source>
</reference>
<name>A0A1L9TGF3_9EURO</name>
<dbReference type="Proteomes" id="UP000184356">
    <property type="component" value="Unassembled WGS sequence"/>
</dbReference>
<protein>
    <submittedName>
        <fullName evidence="1">Uncharacterized protein</fullName>
    </submittedName>
</protein>
<evidence type="ECO:0000313" key="2">
    <source>
        <dbReference type="Proteomes" id="UP000184356"/>
    </source>
</evidence>
<dbReference type="RefSeq" id="XP_040702298.1">
    <property type="nucleotide sequence ID" value="XM_040853072.1"/>
</dbReference>
<dbReference type="VEuPathDB" id="FungiDB:ASPSYDRAFT_950478"/>
<gene>
    <name evidence="1" type="ORF">ASPSYDRAFT_950478</name>
</gene>
<organism evidence="1 2">
    <name type="scientific">Aspergillus sydowii CBS 593.65</name>
    <dbReference type="NCBI Taxonomy" id="1036612"/>
    <lineage>
        <taxon>Eukaryota</taxon>
        <taxon>Fungi</taxon>
        <taxon>Dikarya</taxon>
        <taxon>Ascomycota</taxon>
        <taxon>Pezizomycotina</taxon>
        <taxon>Eurotiomycetes</taxon>
        <taxon>Eurotiomycetidae</taxon>
        <taxon>Eurotiales</taxon>
        <taxon>Aspergillaceae</taxon>
        <taxon>Aspergillus</taxon>
        <taxon>Aspergillus subgen. Nidulantes</taxon>
    </lineage>
</organism>
<dbReference type="AlphaFoldDB" id="A0A1L9TGF3"/>